<comment type="caution">
    <text evidence="1">The sequence shown here is derived from an EMBL/GenBank/DDBJ whole genome shotgun (WGS) entry which is preliminary data.</text>
</comment>
<dbReference type="RefSeq" id="WP_113806602.1">
    <property type="nucleotide sequence ID" value="NZ_QOCW01000014.1"/>
</dbReference>
<proteinExistence type="predicted"/>
<organism evidence="1 2">
    <name type="scientific">Bacillus taeanensis</name>
    <dbReference type="NCBI Taxonomy" id="273032"/>
    <lineage>
        <taxon>Bacteria</taxon>
        <taxon>Bacillati</taxon>
        <taxon>Bacillota</taxon>
        <taxon>Bacilli</taxon>
        <taxon>Bacillales</taxon>
        <taxon>Bacillaceae</taxon>
        <taxon>Bacillus</taxon>
    </lineage>
</organism>
<accession>A0A366XXU3</accession>
<protein>
    <submittedName>
        <fullName evidence="1">Uncharacterized protein</fullName>
    </submittedName>
</protein>
<sequence>MKKVFLMKISIPLLLLVGVLITYHSLIDSTYAGMSIIPEKNDSIPLYSELKPEESKYIAKGEKWKEIYHYYLTELPKYGWKKEYSQAEDGWEGFMSRWTKEDFEGTLSIDGFYDPFTKKTEVIFDHSKPETSFK</sequence>
<reference evidence="1 2" key="1">
    <citation type="submission" date="2018-07" db="EMBL/GenBank/DDBJ databases">
        <title>Lottiidibacillus patelloidae gen. nov., sp. nov., isolated from the intestinal tract of a marine limpet and the reclassification of B. taeanensis BH030017T, B. algicola KMM 3737T and B. hwajinpoensis SW-72T as genus Lottiidibacillus.</title>
        <authorList>
            <person name="Liu R."/>
            <person name="Huang Z."/>
        </authorList>
    </citation>
    <scope>NUCLEOTIDE SEQUENCE [LARGE SCALE GENOMIC DNA]</scope>
    <source>
        <strain evidence="1 2">BH030017</strain>
    </source>
</reference>
<name>A0A366XXU3_9BACI</name>
<dbReference type="OrthoDB" id="2939119at2"/>
<dbReference type="EMBL" id="QOCW01000014">
    <property type="protein sequence ID" value="RBW68953.1"/>
    <property type="molecule type" value="Genomic_DNA"/>
</dbReference>
<evidence type="ECO:0000313" key="2">
    <source>
        <dbReference type="Proteomes" id="UP000253314"/>
    </source>
</evidence>
<dbReference type="Proteomes" id="UP000253314">
    <property type="component" value="Unassembled WGS sequence"/>
</dbReference>
<dbReference type="AlphaFoldDB" id="A0A366XXU3"/>
<gene>
    <name evidence="1" type="ORF">DS031_13505</name>
</gene>
<evidence type="ECO:0000313" key="1">
    <source>
        <dbReference type="EMBL" id="RBW68953.1"/>
    </source>
</evidence>
<keyword evidence="2" id="KW-1185">Reference proteome</keyword>